<protein>
    <submittedName>
        <fullName evidence="1">Uncharacterized protein</fullName>
    </submittedName>
</protein>
<comment type="caution">
    <text evidence="1">The sequence shown here is derived from an EMBL/GenBank/DDBJ whole genome shotgun (WGS) entry which is preliminary data.</text>
</comment>
<name>A0A3R7W8R0_9STRA</name>
<evidence type="ECO:0000313" key="1">
    <source>
        <dbReference type="EMBL" id="RQM14917.1"/>
    </source>
</evidence>
<gene>
    <name evidence="1" type="ORF">DD237_003952</name>
</gene>
<dbReference type="EMBL" id="QKXF01000180">
    <property type="protein sequence ID" value="RQM14917.1"/>
    <property type="molecule type" value="Genomic_DNA"/>
</dbReference>
<organism evidence="1 2">
    <name type="scientific">Peronospora effusa</name>
    <dbReference type="NCBI Taxonomy" id="542832"/>
    <lineage>
        <taxon>Eukaryota</taxon>
        <taxon>Sar</taxon>
        <taxon>Stramenopiles</taxon>
        <taxon>Oomycota</taxon>
        <taxon>Peronosporomycetes</taxon>
        <taxon>Peronosporales</taxon>
        <taxon>Peronosporaceae</taxon>
        <taxon>Peronospora</taxon>
    </lineage>
</organism>
<reference evidence="1 2" key="1">
    <citation type="submission" date="2018-06" db="EMBL/GenBank/DDBJ databases">
        <title>Comparative genomics of downy mildews reveals potential adaptations to biotrophy.</title>
        <authorList>
            <person name="Fletcher K."/>
            <person name="Klosterman S.J."/>
            <person name="Derevnina L."/>
            <person name="Martin F."/>
            <person name="Koike S."/>
            <person name="Reyes Chin-Wo S."/>
            <person name="Mou B."/>
            <person name="Michelmore R."/>
        </authorList>
    </citation>
    <scope>NUCLEOTIDE SEQUENCE [LARGE SCALE GENOMIC DNA]</scope>
    <source>
        <strain evidence="1 2">R13</strain>
    </source>
</reference>
<proteinExistence type="predicted"/>
<dbReference type="AlphaFoldDB" id="A0A3R7W8R0"/>
<sequence length="99" mass="11516">MCAAWWTSSDEITELSRATKALGLFELMLMSITPIIFSNDHWIQYITGQTVEWIPAHNTRLLHPNTLLCLLRSELGAHCMQHWREVQWQGPLLDDLEKL</sequence>
<dbReference type="Proteomes" id="UP000286097">
    <property type="component" value="Unassembled WGS sequence"/>
</dbReference>
<evidence type="ECO:0000313" key="2">
    <source>
        <dbReference type="Proteomes" id="UP000286097"/>
    </source>
</evidence>
<accession>A0A3R7W8R0</accession>
<dbReference type="VEuPathDB" id="FungiDB:DD237_003952"/>